<dbReference type="InParanoid" id="A0A1S4G565"/>
<sequence>MLAKLGSVYNRFRSWWSIQIACMRKCLALAGDCFWLLDVLLLFGGMRSTSTSIWRSEHFIRHATNCLFAYQVIAAGFQLKNVATDKQNDVLGIVVEMIKFTGICACCLRSSCVAYFKKSFETFKNFIIYESTNSGDIVFDELERHKFQTHARLILQAVFGLIISDTILLSIPCTATRNLIGFPAQFSVAGKWASRVLQVLLVSSFPLATFPKFTSSMASNVILLLGMRAKLNIVAHRYRLILNRHLLKAEHSMERLDLEVRAALIQQIECWRHFSIVKDTVGKTFIPVHYYSVYCTGSLLYVSQDMGINATSGVLVASVCFLLLEHYFTCRLIDSLRDVTDSIGYTIFQLCAQIPYSREHHSKFIRMKRTLIIAWINTCNATPANCFQIFEMSTSAFVRLLNTTYSVFTFLIDVT</sequence>
<reference evidence="1" key="2">
    <citation type="submission" date="2020-05" db="UniProtKB">
        <authorList>
            <consortium name="EnsemblMetazoa"/>
        </authorList>
    </citation>
    <scope>IDENTIFICATION</scope>
    <source>
        <strain evidence="1">LVP_AGWG</strain>
    </source>
</reference>
<dbReference type="OrthoDB" id="7726730at2759"/>
<dbReference type="VEuPathDB" id="VectorBase:AAEL017050"/>
<dbReference type="Proteomes" id="UP000008820">
    <property type="component" value="Chromosome 3"/>
</dbReference>
<evidence type="ECO:0000313" key="1">
    <source>
        <dbReference type="EnsemblMetazoa" id="AAEL017050-PA"/>
    </source>
</evidence>
<gene>
    <name evidence="1" type="primary">23687470</name>
</gene>
<accession>A0A1S4G565</accession>
<proteinExistence type="predicted"/>
<keyword evidence="2" id="KW-1185">Reference proteome</keyword>
<protein>
    <submittedName>
        <fullName evidence="1">Uncharacterized protein</fullName>
    </submittedName>
</protein>
<organism evidence="1 2">
    <name type="scientific">Aedes aegypti</name>
    <name type="common">Yellowfever mosquito</name>
    <name type="synonym">Culex aegypti</name>
    <dbReference type="NCBI Taxonomy" id="7159"/>
    <lineage>
        <taxon>Eukaryota</taxon>
        <taxon>Metazoa</taxon>
        <taxon>Ecdysozoa</taxon>
        <taxon>Arthropoda</taxon>
        <taxon>Hexapoda</taxon>
        <taxon>Insecta</taxon>
        <taxon>Pterygota</taxon>
        <taxon>Neoptera</taxon>
        <taxon>Endopterygota</taxon>
        <taxon>Diptera</taxon>
        <taxon>Nematocera</taxon>
        <taxon>Culicoidea</taxon>
        <taxon>Culicidae</taxon>
        <taxon>Culicinae</taxon>
        <taxon>Aedini</taxon>
        <taxon>Aedes</taxon>
        <taxon>Stegomyia</taxon>
    </lineage>
</organism>
<evidence type="ECO:0000313" key="2">
    <source>
        <dbReference type="Proteomes" id="UP000008820"/>
    </source>
</evidence>
<dbReference type="EnsemblMetazoa" id="AAEL017050-RA">
    <property type="protein sequence ID" value="AAEL017050-PA"/>
    <property type="gene ID" value="AAEL017050"/>
</dbReference>
<name>A0A1S4G565_AEDAE</name>
<reference evidence="1 2" key="1">
    <citation type="submission" date="2017-06" db="EMBL/GenBank/DDBJ databases">
        <title>Aedes aegypti genome working group (AGWG) sequencing and assembly.</title>
        <authorList>
            <consortium name="Aedes aegypti Genome Working Group (AGWG)"/>
            <person name="Matthews B.J."/>
        </authorList>
    </citation>
    <scope>NUCLEOTIDE SEQUENCE [LARGE SCALE GENOMIC DNA]</scope>
    <source>
        <strain evidence="1 2">LVP_AGWG</strain>
    </source>
</reference>
<dbReference type="AlphaFoldDB" id="A0A1S4G565"/>